<dbReference type="PANTHER" id="PTHR37831">
    <property type="entry name" value="D-RIBOSE PYRANASE"/>
    <property type="match status" value="1"/>
</dbReference>
<gene>
    <name evidence="4" type="ORF">UFOPK1561_00907</name>
</gene>
<dbReference type="GO" id="GO:0005829">
    <property type="term" value="C:cytosol"/>
    <property type="evidence" value="ECO:0007669"/>
    <property type="project" value="TreeGrafter"/>
</dbReference>
<dbReference type="GO" id="GO:0019303">
    <property type="term" value="P:D-ribose catabolic process"/>
    <property type="evidence" value="ECO:0007669"/>
    <property type="project" value="TreeGrafter"/>
</dbReference>
<keyword evidence="2" id="KW-0413">Isomerase</keyword>
<dbReference type="HAMAP" id="MF_01661">
    <property type="entry name" value="D_rib_pyranase"/>
    <property type="match status" value="1"/>
</dbReference>
<dbReference type="PANTHER" id="PTHR37831:SF1">
    <property type="entry name" value="D-RIBOSE PYRANASE"/>
    <property type="match status" value="1"/>
</dbReference>
<dbReference type="Pfam" id="PF05025">
    <property type="entry name" value="RbsD_FucU"/>
    <property type="match status" value="1"/>
</dbReference>
<dbReference type="GO" id="GO:0016866">
    <property type="term" value="F:intramolecular transferase activity"/>
    <property type="evidence" value="ECO:0007669"/>
    <property type="project" value="TreeGrafter"/>
</dbReference>
<dbReference type="InterPro" id="IPR007721">
    <property type="entry name" value="RbsD_FucU"/>
</dbReference>
<name>A0A6J6DCV3_9ZZZZ</name>
<proteinExistence type="inferred from homology"/>
<reference evidence="4" key="1">
    <citation type="submission" date="2020-05" db="EMBL/GenBank/DDBJ databases">
        <authorList>
            <person name="Chiriac C."/>
            <person name="Salcher M."/>
            <person name="Ghai R."/>
            <person name="Kavagutti S V."/>
        </authorList>
    </citation>
    <scope>NUCLEOTIDE SEQUENCE</scope>
</reference>
<protein>
    <submittedName>
        <fullName evidence="4">Unannotated protein</fullName>
    </submittedName>
</protein>
<evidence type="ECO:0000313" key="4">
    <source>
        <dbReference type="EMBL" id="CAB4561035.1"/>
    </source>
</evidence>
<dbReference type="InterPro" id="IPR023064">
    <property type="entry name" value="D-ribose_pyranase"/>
</dbReference>
<dbReference type="SUPFAM" id="SSF102546">
    <property type="entry name" value="RbsD-like"/>
    <property type="match status" value="1"/>
</dbReference>
<sequence length="131" mass="14251">MKKSGILNPDLAYALAQLGHTDLICIADAGLPIPDAVPRVDLTLVLGVPTIAQVLAALADECVFQKKTYANEAVQKNTDFVSQMEKLWPDLPTQKISHEDFKELVSKCRLVIRTGESSPYANAILESGVPF</sequence>
<organism evidence="4">
    <name type="scientific">freshwater metagenome</name>
    <dbReference type="NCBI Taxonomy" id="449393"/>
    <lineage>
        <taxon>unclassified sequences</taxon>
        <taxon>metagenomes</taxon>
        <taxon>ecological metagenomes</taxon>
    </lineage>
</organism>
<keyword evidence="1" id="KW-0963">Cytoplasm</keyword>
<evidence type="ECO:0000256" key="3">
    <source>
        <dbReference type="ARBA" id="ARBA00023277"/>
    </source>
</evidence>
<accession>A0A6J6DCV3</accession>
<dbReference type="EMBL" id="CAEZSZ010000135">
    <property type="protein sequence ID" value="CAB4561035.1"/>
    <property type="molecule type" value="Genomic_DNA"/>
</dbReference>
<dbReference type="AlphaFoldDB" id="A0A6J6DCV3"/>
<keyword evidence="3" id="KW-0119">Carbohydrate metabolism</keyword>
<dbReference type="GO" id="GO:0016872">
    <property type="term" value="F:intramolecular lyase activity"/>
    <property type="evidence" value="ECO:0007669"/>
    <property type="project" value="InterPro"/>
</dbReference>
<dbReference type="InterPro" id="IPR023750">
    <property type="entry name" value="RbsD-like_sf"/>
</dbReference>
<dbReference type="GO" id="GO:0048029">
    <property type="term" value="F:monosaccharide binding"/>
    <property type="evidence" value="ECO:0007669"/>
    <property type="project" value="InterPro"/>
</dbReference>
<evidence type="ECO:0000256" key="1">
    <source>
        <dbReference type="ARBA" id="ARBA00022490"/>
    </source>
</evidence>
<evidence type="ECO:0000256" key="2">
    <source>
        <dbReference type="ARBA" id="ARBA00023235"/>
    </source>
</evidence>
<dbReference type="Gene3D" id="3.40.1650.10">
    <property type="entry name" value="RbsD-like domain"/>
    <property type="match status" value="1"/>
</dbReference>
<dbReference type="NCBIfam" id="NF008761">
    <property type="entry name" value="PRK11797.1"/>
    <property type="match status" value="1"/>
</dbReference>